<dbReference type="NCBIfam" id="TIGR03297">
    <property type="entry name" value="Ppyr-DeCO2ase"/>
    <property type="match status" value="1"/>
</dbReference>
<evidence type="ECO:0000259" key="4">
    <source>
        <dbReference type="Pfam" id="PF02775"/>
    </source>
</evidence>
<proteinExistence type="predicted"/>
<organism evidence="5 6">
    <name type="scientific">Streptomyces cinnabarinus</name>
    <dbReference type="NCBI Taxonomy" id="67287"/>
    <lineage>
        <taxon>Bacteria</taxon>
        <taxon>Bacillati</taxon>
        <taxon>Actinomycetota</taxon>
        <taxon>Actinomycetes</taxon>
        <taxon>Kitasatosporales</taxon>
        <taxon>Streptomycetaceae</taxon>
        <taxon>Streptomyces</taxon>
    </lineage>
</organism>
<dbReference type="RefSeq" id="WP_269659454.1">
    <property type="nucleotide sequence ID" value="NZ_CP114413.1"/>
</dbReference>
<sequence>MEAETFCQELERRGYGFFSGVPCSYLQGPFALLEQRGSYVPAPNEGIALSLAAGAELAGTRSAVLIQNSGLGNLLDPLTSLILAYDIPVLLVASLRGWPRAEDDEPHHAAMGASTIGILEATGIAHGILQEDPASLAGLLDRAERARLENRPFVILVPKGTVGTCAVDAGTEGEELELDRQSAVEALVEFLDDQLVFSTTGMISRELFAAGNRPENFYMQGSMGHAIGLGLGTALRLPERGVTVVDGDGAALMHLGGSALVGERRPENLTHIVLDNGAYDSTGGQRASRLRWTELALSLGYRTARTVTTAAELTARLRDIAGTPGPHMVGVTIRRGSSCTPPRVTSAHSNSEIRARFQKAAAAPSTTTSVEEPPQ</sequence>
<evidence type="ECO:0000313" key="5">
    <source>
        <dbReference type="EMBL" id="WAZ21816.1"/>
    </source>
</evidence>
<dbReference type="PANTHER" id="PTHR42818">
    <property type="entry name" value="SULFOPYRUVATE DECARBOXYLASE SUBUNIT ALPHA"/>
    <property type="match status" value="1"/>
</dbReference>
<keyword evidence="1" id="KW-0210">Decarboxylase</keyword>
<gene>
    <name evidence="5" type="primary">aepY</name>
    <name evidence="5" type="ORF">STRCI_003016</name>
</gene>
<dbReference type="PANTHER" id="PTHR42818:SF1">
    <property type="entry name" value="SULFOPYRUVATE DECARBOXYLASE"/>
    <property type="match status" value="1"/>
</dbReference>
<keyword evidence="6" id="KW-1185">Reference proteome</keyword>
<evidence type="ECO:0000256" key="3">
    <source>
        <dbReference type="NCBIfam" id="TIGR03297"/>
    </source>
</evidence>
<dbReference type="Gene3D" id="3.40.50.970">
    <property type="match status" value="2"/>
</dbReference>
<feature type="domain" description="Thiamine pyrophosphate enzyme TPP-binding" evidence="4">
    <location>
        <begin position="213"/>
        <end position="329"/>
    </location>
</feature>
<dbReference type="GO" id="GO:0033980">
    <property type="term" value="F:phosphonopyruvate decarboxylase activity"/>
    <property type="evidence" value="ECO:0007669"/>
    <property type="project" value="UniProtKB-EC"/>
</dbReference>
<dbReference type="CDD" id="cd07035">
    <property type="entry name" value="TPP_PYR_POX_like"/>
    <property type="match status" value="1"/>
</dbReference>
<reference evidence="5" key="1">
    <citation type="submission" date="2022-12" db="EMBL/GenBank/DDBJ databases">
        <authorList>
            <person name="Ruckert C."/>
            <person name="Busche T."/>
            <person name="Kalinowski J."/>
            <person name="Wittmann C."/>
        </authorList>
    </citation>
    <scope>NUCLEOTIDE SEQUENCE</scope>
    <source>
        <strain evidence="5">DSM 40467</strain>
    </source>
</reference>
<dbReference type="Proteomes" id="UP001164439">
    <property type="component" value="Chromosome"/>
</dbReference>
<keyword evidence="2 5" id="KW-0456">Lyase</keyword>
<evidence type="ECO:0000256" key="2">
    <source>
        <dbReference type="ARBA" id="ARBA00023239"/>
    </source>
</evidence>
<evidence type="ECO:0000256" key="1">
    <source>
        <dbReference type="ARBA" id="ARBA00022793"/>
    </source>
</evidence>
<dbReference type="InterPro" id="IPR011766">
    <property type="entry name" value="TPP_enzyme_TPP-bd"/>
</dbReference>
<dbReference type="SUPFAM" id="SSF52518">
    <property type="entry name" value="Thiamin diphosphate-binding fold (THDP-binding)"/>
    <property type="match status" value="2"/>
</dbReference>
<dbReference type="EMBL" id="CP114413">
    <property type="protein sequence ID" value="WAZ21816.1"/>
    <property type="molecule type" value="Genomic_DNA"/>
</dbReference>
<accession>A0ABY7KFV8</accession>
<name>A0ABY7KFV8_9ACTN</name>
<dbReference type="InterPro" id="IPR017684">
    <property type="entry name" value="Phosphono-pyrv_decarboxylase"/>
</dbReference>
<evidence type="ECO:0000313" key="6">
    <source>
        <dbReference type="Proteomes" id="UP001164439"/>
    </source>
</evidence>
<dbReference type="InterPro" id="IPR051818">
    <property type="entry name" value="TPP_dependent_decarboxylase"/>
</dbReference>
<dbReference type="InterPro" id="IPR029061">
    <property type="entry name" value="THDP-binding"/>
</dbReference>
<dbReference type="EC" id="4.1.1.82" evidence="3"/>
<dbReference type="Pfam" id="PF02775">
    <property type="entry name" value="TPP_enzyme_C"/>
    <property type="match status" value="1"/>
</dbReference>
<protein>
    <recommendedName>
        <fullName evidence="3">Phosphonopyruvate decarboxylase</fullName>
        <ecNumber evidence="3">4.1.1.82</ecNumber>
    </recommendedName>
</protein>